<dbReference type="GO" id="GO:0046513">
    <property type="term" value="P:ceramide biosynthetic process"/>
    <property type="evidence" value="ECO:0007669"/>
    <property type="project" value="InterPro"/>
</dbReference>
<dbReference type="PANTHER" id="PTHR12560:SF0">
    <property type="entry name" value="LD18904P"/>
    <property type="match status" value="1"/>
</dbReference>
<name>A0AAV1IEE5_9CHLO</name>
<reference evidence="7 8" key="1">
    <citation type="submission" date="2023-10" db="EMBL/GenBank/DDBJ databases">
        <authorList>
            <person name="Maclean D."/>
            <person name="Macfadyen A."/>
        </authorList>
    </citation>
    <scope>NUCLEOTIDE SEQUENCE [LARGE SCALE GENOMIC DNA]</scope>
</reference>
<evidence type="ECO:0000256" key="1">
    <source>
        <dbReference type="ARBA" id="ARBA00004141"/>
    </source>
</evidence>
<keyword evidence="2 5" id="KW-0812">Transmembrane</keyword>
<evidence type="ECO:0000259" key="6">
    <source>
        <dbReference type="Pfam" id="PF03798"/>
    </source>
</evidence>
<feature type="transmembrane region" description="Helical" evidence="5">
    <location>
        <begin position="68"/>
        <end position="87"/>
    </location>
</feature>
<comment type="caution">
    <text evidence="7">The sequence shown here is derived from an EMBL/GenBank/DDBJ whole genome shotgun (WGS) entry which is preliminary data.</text>
</comment>
<gene>
    <name evidence="7" type="ORF">CVIRNUC_007824</name>
</gene>
<dbReference type="InterPro" id="IPR006634">
    <property type="entry name" value="TLC-dom"/>
</dbReference>
<sequence length="111" mass="12755">MHRGKVKAYYAAEGAFYTASVFMLLLWEERRKDFWVMMLHHLVTFALITASYSLSFGVKDVLGYVPQYNIPLSGLLCVLVVLHGYWFSLIARIAWRQITTGEASDSRESDE</sequence>
<keyword evidence="4 5" id="KW-0472">Membrane</keyword>
<organism evidence="7 8">
    <name type="scientific">Coccomyxa viridis</name>
    <dbReference type="NCBI Taxonomy" id="1274662"/>
    <lineage>
        <taxon>Eukaryota</taxon>
        <taxon>Viridiplantae</taxon>
        <taxon>Chlorophyta</taxon>
        <taxon>core chlorophytes</taxon>
        <taxon>Trebouxiophyceae</taxon>
        <taxon>Trebouxiophyceae incertae sedis</taxon>
        <taxon>Coccomyxaceae</taxon>
        <taxon>Coccomyxa</taxon>
    </lineage>
</organism>
<evidence type="ECO:0000313" key="8">
    <source>
        <dbReference type="Proteomes" id="UP001314263"/>
    </source>
</evidence>
<evidence type="ECO:0000256" key="4">
    <source>
        <dbReference type="ARBA" id="ARBA00023136"/>
    </source>
</evidence>
<feature type="transmembrane region" description="Helical" evidence="5">
    <location>
        <begin position="34"/>
        <end position="56"/>
    </location>
</feature>
<feature type="domain" description="TLC" evidence="6">
    <location>
        <begin position="5"/>
        <end position="56"/>
    </location>
</feature>
<accession>A0AAV1IEE5</accession>
<comment type="subcellular location">
    <subcellularLocation>
        <location evidence="1">Membrane</location>
        <topology evidence="1">Multi-pass membrane protein</topology>
    </subcellularLocation>
</comment>
<dbReference type="InterPro" id="IPR016439">
    <property type="entry name" value="Lag1/Lac1-like"/>
</dbReference>
<keyword evidence="8" id="KW-1185">Reference proteome</keyword>
<feature type="transmembrane region" description="Helical" evidence="5">
    <location>
        <begin position="6"/>
        <end position="27"/>
    </location>
</feature>
<evidence type="ECO:0000256" key="5">
    <source>
        <dbReference type="SAM" id="Phobius"/>
    </source>
</evidence>
<keyword evidence="3 5" id="KW-1133">Transmembrane helix</keyword>
<evidence type="ECO:0000313" key="7">
    <source>
        <dbReference type="EMBL" id="CAK0784620.1"/>
    </source>
</evidence>
<protein>
    <recommendedName>
        <fullName evidence="6">TLC domain-containing protein</fullName>
    </recommendedName>
</protein>
<proteinExistence type="predicted"/>
<evidence type="ECO:0000256" key="3">
    <source>
        <dbReference type="ARBA" id="ARBA00022989"/>
    </source>
</evidence>
<dbReference type="EMBL" id="CAUYUE010000010">
    <property type="protein sequence ID" value="CAK0784620.1"/>
    <property type="molecule type" value="Genomic_DNA"/>
</dbReference>
<dbReference type="AlphaFoldDB" id="A0AAV1IEE5"/>
<dbReference type="Proteomes" id="UP001314263">
    <property type="component" value="Unassembled WGS sequence"/>
</dbReference>
<dbReference type="GO" id="GO:0050291">
    <property type="term" value="F:sphingosine N-acyltransferase activity"/>
    <property type="evidence" value="ECO:0007669"/>
    <property type="project" value="InterPro"/>
</dbReference>
<dbReference type="PANTHER" id="PTHR12560">
    <property type="entry name" value="LONGEVITY ASSURANCE FACTOR 1 LAG1"/>
    <property type="match status" value="1"/>
</dbReference>
<dbReference type="GO" id="GO:0005789">
    <property type="term" value="C:endoplasmic reticulum membrane"/>
    <property type="evidence" value="ECO:0007669"/>
    <property type="project" value="UniProtKB-SubCell"/>
</dbReference>
<dbReference type="Pfam" id="PF03798">
    <property type="entry name" value="TRAM_LAG1_CLN8"/>
    <property type="match status" value="1"/>
</dbReference>
<evidence type="ECO:0000256" key="2">
    <source>
        <dbReference type="ARBA" id="ARBA00022692"/>
    </source>
</evidence>